<feature type="compositionally biased region" description="Basic and acidic residues" evidence="1">
    <location>
        <begin position="68"/>
        <end position="79"/>
    </location>
</feature>
<dbReference type="CDD" id="cd00090">
    <property type="entry name" value="HTH_ARSR"/>
    <property type="match status" value="1"/>
</dbReference>
<comment type="caution">
    <text evidence="2">The sequence shown here is derived from an EMBL/GenBank/DDBJ whole genome shotgun (WGS) entry which is preliminary data.</text>
</comment>
<dbReference type="InterPro" id="IPR036390">
    <property type="entry name" value="WH_DNA-bd_sf"/>
</dbReference>
<gene>
    <name evidence="2" type="ORF">PO587_06940</name>
</gene>
<sequence length="225" mass="24473">MATARTSPRRGEILAVLRAADAPLGVTETAERVGVHPNTVRFHLDALVEEGAVERRTQQPSGRGRPRTVYEPRPGMDRGGTRGYQLLARMLLGRLAATGSEARSAAMETGRAWGRFLVGQPEPYRRPTPEDAAARLVRLLDELGFAPDAEDGTPPTRIRLRHCPFLELAEEHGQLVCPLHLALMQGALAELRAPLTATGLEPFAEPDACLAHLAPAPRQTAERHP</sequence>
<dbReference type="RefSeq" id="WP_272174489.1">
    <property type="nucleotide sequence ID" value="NZ_JAQOSK010000002.1"/>
</dbReference>
<protein>
    <submittedName>
        <fullName evidence="2">Helix-turn-helix domain-containing protein</fullName>
    </submittedName>
</protein>
<evidence type="ECO:0000313" key="2">
    <source>
        <dbReference type="EMBL" id="MDC2954187.1"/>
    </source>
</evidence>
<dbReference type="Gene3D" id="1.10.10.10">
    <property type="entry name" value="Winged helix-like DNA-binding domain superfamily/Winged helix DNA-binding domain"/>
    <property type="match status" value="1"/>
</dbReference>
<evidence type="ECO:0000256" key="1">
    <source>
        <dbReference type="SAM" id="MobiDB-lite"/>
    </source>
</evidence>
<feature type="region of interest" description="Disordered" evidence="1">
    <location>
        <begin position="51"/>
        <end position="79"/>
    </location>
</feature>
<dbReference type="EMBL" id="JAQOSK010000002">
    <property type="protein sequence ID" value="MDC2954187.1"/>
    <property type="molecule type" value="Genomic_DNA"/>
</dbReference>
<dbReference type="SUPFAM" id="SSF46785">
    <property type="entry name" value="Winged helix' DNA-binding domain"/>
    <property type="match status" value="1"/>
</dbReference>
<accession>A0ABT5FNV1</accession>
<dbReference type="InterPro" id="IPR011991">
    <property type="entry name" value="ArsR-like_HTH"/>
</dbReference>
<organism evidence="2 3">
    <name type="scientific">Streptomyces gilvifuscus</name>
    <dbReference type="NCBI Taxonomy" id="1550617"/>
    <lineage>
        <taxon>Bacteria</taxon>
        <taxon>Bacillati</taxon>
        <taxon>Actinomycetota</taxon>
        <taxon>Actinomycetes</taxon>
        <taxon>Kitasatosporales</taxon>
        <taxon>Streptomycetaceae</taxon>
        <taxon>Streptomyces</taxon>
    </lineage>
</organism>
<evidence type="ECO:0000313" key="3">
    <source>
        <dbReference type="Proteomes" id="UP001221328"/>
    </source>
</evidence>
<dbReference type="InterPro" id="IPR036388">
    <property type="entry name" value="WH-like_DNA-bd_sf"/>
</dbReference>
<dbReference type="Pfam" id="PF12840">
    <property type="entry name" value="HTH_20"/>
    <property type="match status" value="1"/>
</dbReference>
<dbReference type="Proteomes" id="UP001221328">
    <property type="component" value="Unassembled WGS sequence"/>
</dbReference>
<keyword evidence="3" id="KW-1185">Reference proteome</keyword>
<name>A0ABT5FNV1_9ACTN</name>
<proteinExistence type="predicted"/>
<reference evidence="2 3" key="1">
    <citation type="journal article" date="2015" name="Int. J. Syst. Evol. Microbiol.">
        <title>Streptomyces gilvifuscus sp. nov., an actinomycete that produces antibacterial compounds isolated from soil.</title>
        <authorList>
            <person name="Nguyen T.M."/>
            <person name="Kim J."/>
        </authorList>
    </citation>
    <scope>NUCLEOTIDE SEQUENCE [LARGE SCALE GENOMIC DNA]</scope>
    <source>
        <strain evidence="2 3">T113</strain>
    </source>
</reference>